<feature type="transmembrane region" description="Helical" evidence="1">
    <location>
        <begin position="106"/>
        <end position="127"/>
    </location>
</feature>
<reference evidence="2 3" key="1">
    <citation type="submission" date="2023-09" db="EMBL/GenBank/DDBJ databases">
        <authorList>
            <person name="Rey-Velasco X."/>
        </authorList>
    </citation>
    <scope>NUCLEOTIDE SEQUENCE [LARGE SCALE GENOMIC DNA]</scope>
    <source>
        <strain evidence="2 3">F394</strain>
    </source>
</reference>
<keyword evidence="1" id="KW-0472">Membrane</keyword>
<feature type="transmembrane region" description="Helical" evidence="1">
    <location>
        <begin position="35"/>
        <end position="59"/>
    </location>
</feature>
<evidence type="ECO:0000313" key="2">
    <source>
        <dbReference type="EMBL" id="MDT0631653.1"/>
    </source>
</evidence>
<feature type="transmembrane region" description="Helical" evidence="1">
    <location>
        <begin position="147"/>
        <end position="166"/>
    </location>
</feature>
<keyword evidence="1" id="KW-0812">Transmembrane</keyword>
<dbReference type="Proteomes" id="UP001267426">
    <property type="component" value="Unassembled WGS sequence"/>
</dbReference>
<feature type="transmembrane region" description="Helical" evidence="1">
    <location>
        <begin position="195"/>
        <end position="213"/>
    </location>
</feature>
<gene>
    <name evidence="2" type="ORF">RM540_07805</name>
</gene>
<evidence type="ECO:0000256" key="1">
    <source>
        <dbReference type="SAM" id="Phobius"/>
    </source>
</evidence>
<comment type="caution">
    <text evidence="2">The sequence shown here is derived from an EMBL/GenBank/DDBJ whole genome shotgun (WGS) entry which is preliminary data.</text>
</comment>
<dbReference type="RefSeq" id="WP_311662995.1">
    <property type="nucleotide sequence ID" value="NZ_JAVRHT010000015.1"/>
</dbReference>
<protein>
    <submittedName>
        <fullName evidence="2">Uncharacterized protein</fullName>
    </submittedName>
</protein>
<proteinExistence type="predicted"/>
<name>A0ABU3BQT9_9BACT</name>
<dbReference type="EMBL" id="JAVRHT010000015">
    <property type="protein sequence ID" value="MDT0631653.1"/>
    <property type="molecule type" value="Genomic_DNA"/>
</dbReference>
<keyword evidence="3" id="KW-1185">Reference proteome</keyword>
<keyword evidence="1" id="KW-1133">Transmembrane helix</keyword>
<organism evidence="2 3">
    <name type="scientific">Rubrivirga litoralis</name>
    <dbReference type="NCBI Taxonomy" id="3075598"/>
    <lineage>
        <taxon>Bacteria</taxon>
        <taxon>Pseudomonadati</taxon>
        <taxon>Rhodothermota</taxon>
        <taxon>Rhodothermia</taxon>
        <taxon>Rhodothermales</taxon>
        <taxon>Rubricoccaceae</taxon>
        <taxon>Rubrivirga</taxon>
    </lineage>
</organism>
<accession>A0ABU3BQT9</accession>
<feature type="transmembrane region" description="Helical" evidence="1">
    <location>
        <begin position="65"/>
        <end position="86"/>
    </location>
</feature>
<sequence length="218" mass="22507">MTDRPALRRREPAVAPEASAASHLRFIRETMERTGTFTAVPGWGGVAMGATAFVAAAVAARQPTVADWLTVWTAEALVGLLIGAWATVLKARRGGAALLSGQGRKFLLGLLPALLVGVALTLAVYGYDLAPGTYAREAPLATVSRHLLPGVWLLTYGAGVLAAGAFSIRPVPLMGSLFMLLGALALLAPPAWGDAFMAAGFGGLHVVFGVLIARNHGG</sequence>
<evidence type="ECO:0000313" key="3">
    <source>
        <dbReference type="Proteomes" id="UP001267426"/>
    </source>
</evidence>
<feature type="transmembrane region" description="Helical" evidence="1">
    <location>
        <begin position="173"/>
        <end position="189"/>
    </location>
</feature>